<evidence type="ECO:0000313" key="1">
    <source>
        <dbReference type="EMBL" id="KAK9770814.1"/>
    </source>
</evidence>
<name>A0ABR2XAN1_9PEZI</name>
<keyword evidence="2" id="KW-1185">Reference proteome</keyword>
<dbReference type="Proteomes" id="UP001465668">
    <property type="component" value="Unassembled WGS sequence"/>
</dbReference>
<sequence length="153" mass="17633">MLYEPTASELAAHTFAYDAATLDKELADFILKFYTLSDDKVHADDWAACFSDEARMKRKMDDVVGRQNISNVNLESWKGQATRLHIVYKVFPFSAGKTDEIMLYGKSEYDYEDRTTGEMPWSARLHFKRSDSDILIDFYQVYSGQLQKPKSSS</sequence>
<organism evidence="1 2">
    <name type="scientific">Seiridium cardinale</name>
    <dbReference type="NCBI Taxonomy" id="138064"/>
    <lineage>
        <taxon>Eukaryota</taxon>
        <taxon>Fungi</taxon>
        <taxon>Dikarya</taxon>
        <taxon>Ascomycota</taxon>
        <taxon>Pezizomycotina</taxon>
        <taxon>Sordariomycetes</taxon>
        <taxon>Xylariomycetidae</taxon>
        <taxon>Amphisphaeriales</taxon>
        <taxon>Sporocadaceae</taxon>
        <taxon>Seiridium</taxon>
    </lineage>
</organism>
<reference evidence="1 2" key="1">
    <citation type="submission" date="2024-02" db="EMBL/GenBank/DDBJ databases">
        <title>First draft genome assembly of two strains of Seiridium cardinale.</title>
        <authorList>
            <person name="Emiliani G."/>
            <person name="Scali E."/>
        </authorList>
    </citation>
    <scope>NUCLEOTIDE SEQUENCE [LARGE SCALE GENOMIC DNA]</scope>
    <source>
        <strain evidence="1 2">BM-138-000479</strain>
    </source>
</reference>
<protein>
    <submittedName>
        <fullName evidence="1">SnoaL-like domain-containing protein</fullName>
    </submittedName>
</protein>
<comment type="caution">
    <text evidence="1">The sequence shown here is derived from an EMBL/GenBank/DDBJ whole genome shotgun (WGS) entry which is preliminary data.</text>
</comment>
<dbReference type="EMBL" id="JARVKM010000085">
    <property type="protein sequence ID" value="KAK9770814.1"/>
    <property type="molecule type" value="Genomic_DNA"/>
</dbReference>
<accession>A0ABR2XAN1</accession>
<proteinExistence type="predicted"/>
<gene>
    <name evidence="1" type="ORF">SCAR479_12491</name>
</gene>
<evidence type="ECO:0000313" key="2">
    <source>
        <dbReference type="Proteomes" id="UP001465668"/>
    </source>
</evidence>